<name>M5RDZ7_9BACT</name>
<evidence type="ECO:0000313" key="2">
    <source>
        <dbReference type="Proteomes" id="UP000011991"/>
    </source>
</evidence>
<dbReference type="PATRIC" id="fig|1265738.3.peg.5469"/>
<reference evidence="1 2" key="1">
    <citation type="journal article" date="2013" name="Mar. Genomics">
        <title>Expression of sulfatases in Rhodopirellula baltica and the diversity of sulfatases in the genus Rhodopirellula.</title>
        <authorList>
            <person name="Wegner C.E."/>
            <person name="Richter-Heitmann T."/>
            <person name="Klindworth A."/>
            <person name="Klockow C."/>
            <person name="Richter M."/>
            <person name="Achstetter T."/>
            <person name="Glockner F.O."/>
            <person name="Harder J."/>
        </authorList>
    </citation>
    <scope>NUCLEOTIDE SEQUENCE [LARGE SCALE GENOMIC DNA]</scope>
    <source>
        <strain evidence="1 2">SM1</strain>
    </source>
</reference>
<keyword evidence="2" id="KW-1185">Reference proteome</keyword>
<organism evidence="1 2">
    <name type="scientific">Rhodopirellula maiorica SM1</name>
    <dbReference type="NCBI Taxonomy" id="1265738"/>
    <lineage>
        <taxon>Bacteria</taxon>
        <taxon>Pseudomonadati</taxon>
        <taxon>Planctomycetota</taxon>
        <taxon>Planctomycetia</taxon>
        <taxon>Pirellulales</taxon>
        <taxon>Pirellulaceae</taxon>
        <taxon>Novipirellula</taxon>
    </lineage>
</organism>
<sequence>MFLSRESGSLLSPKSIVATTEIAIVIRSRHCSIQIVFAQMQKPRLTDDDMIRDVHGFVVASLKRLHDQQLAVENFDLAFSWYCFGAILKISERNILEGEHYRYDAVLRGVLEKTELIDDLDSMVKKVRTGPPKDFTKFLNTAFRAFGAYQQRPAEEFELGLRDELQARQEVAVKLEEFDQILQDEALRLSKPCMFLQQSDVSDATCGIWGGNGVVPAPSRLWRHVCSVNCDWFGTVGIPLRGWLSVYVSDKSSAVRAFCDEHRTFTPTQSGIRLTGVPRLSMPPMQAICHFGGSNVDEWLRKRGLGRRDYDAFDLPELDENYTKNWQKTCPLYGDEADIVLGGWHLQWPDGKRYDKRPGTLCLTTFRDAEPWIEVWCESSGKLKCFARVT</sequence>
<dbReference type="Proteomes" id="UP000011991">
    <property type="component" value="Unassembled WGS sequence"/>
</dbReference>
<evidence type="ECO:0000313" key="1">
    <source>
        <dbReference type="EMBL" id="EMI17610.1"/>
    </source>
</evidence>
<gene>
    <name evidence="1" type="ORF">RMSM_05464</name>
</gene>
<accession>M5RDZ7</accession>
<dbReference type="AlphaFoldDB" id="M5RDZ7"/>
<dbReference type="EMBL" id="ANOG01000776">
    <property type="protein sequence ID" value="EMI17610.1"/>
    <property type="molecule type" value="Genomic_DNA"/>
</dbReference>
<protein>
    <submittedName>
        <fullName evidence="1">Uncharacterized protein</fullName>
    </submittedName>
</protein>
<proteinExistence type="predicted"/>
<comment type="caution">
    <text evidence="1">The sequence shown here is derived from an EMBL/GenBank/DDBJ whole genome shotgun (WGS) entry which is preliminary data.</text>
</comment>